<feature type="domain" description="Glycosyltransferase 2-like" evidence="3">
    <location>
        <begin position="8"/>
        <end position="124"/>
    </location>
</feature>
<reference evidence="4" key="1">
    <citation type="journal article" date="2014" name="Int. J. Syst. Evol. Microbiol.">
        <title>Complete genome sequence of Corynebacterium casei LMG S-19264T (=DSM 44701T), isolated from a smear-ripened cheese.</title>
        <authorList>
            <consortium name="US DOE Joint Genome Institute (JGI-PGF)"/>
            <person name="Walter F."/>
            <person name="Albersmeier A."/>
            <person name="Kalinowski J."/>
            <person name="Ruckert C."/>
        </authorList>
    </citation>
    <scope>NUCLEOTIDE SEQUENCE</scope>
    <source>
        <strain evidence="4">JCM 13583</strain>
    </source>
</reference>
<dbReference type="PANTHER" id="PTHR43630">
    <property type="entry name" value="POLY-BETA-1,6-N-ACETYL-D-GLUCOSAMINE SYNTHASE"/>
    <property type="match status" value="1"/>
</dbReference>
<accession>A0AA37F8Y7</accession>
<dbReference type="RefSeq" id="WP_188679954.1">
    <property type="nucleotide sequence ID" value="NZ_BMNY01000001.1"/>
</dbReference>
<keyword evidence="2" id="KW-0808">Transferase</keyword>
<dbReference type="EMBL" id="BMNY01000001">
    <property type="protein sequence ID" value="GGM69592.1"/>
    <property type="molecule type" value="Genomic_DNA"/>
</dbReference>
<dbReference type="AlphaFoldDB" id="A0AA37F8Y7"/>
<dbReference type="Gene3D" id="3.90.550.10">
    <property type="entry name" value="Spore Coat Polysaccharide Biosynthesis Protein SpsA, Chain A"/>
    <property type="match status" value="1"/>
</dbReference>
<dbReference type="PANTHER" id="PTHR43630:SF1">
    <property type="entry name" value="POLY-BETA-1,6-N-ACETYL-D-GLUCOSAMINE SYNTHASE"/>
    <property type="match status" value="1"/>
</dbReference>
<sequence>MNPLPGVSVVITVRNEARTIGRLMQSLLVQEGPLEIVVVDALSSDGTWEALLDYASSGNVRLFRERCSRGGGRNIGVQRARYEYILFTDGDAWAHPDWVRNMRRCFLSGASVVAGRTEKIARAPFGRLNRLELFYHGSEVTLPSVNLGYRKDLFLALGGFDQGFVTAEDIDLNIRSVMAGNSIVYCGDAIIYHEERDDISGFIRQAFWNGYGRWQLRRKHPDAWAHTSPLRIGLDLANPWYLLRSFSGAMGYIYSSVTGGKISMEG</sequence>
<evidence type="ECO:0000313" key="5">
    <source>
        <dbReference type="Proteomes" id="UP000632195"/>
    </source>
</evidence>
<protein>
    <recommendedName>
        <fullName evidence="3">Glycosyltransferase 2-like domain-containing protein</fullName>
    </recommendedName>
</protein>
<evidence type="ECO:0000313" key="4">
    <source>
        <dbReference type="EMBL" id="GGM69592.1"/>
    </source>
</evidence>
<comment type="caution">
    <text evidence="4">The sequence shown here is derived from an EMBL/GenBank/DDBJ whole genome shotgun (WGS) entry which is preliminary data.</text>
</comment>
<keyword evidence="5" id="KW-1185">Reference proteome</keyword>
<dbReference type="Pfam" id="PF00535">
    <property type="entry name" value="Glycos_transf_2"/>
    <property type="match status" value="1"/>
</dbReference>
<dbReference type="GO" id="GO:0016757">
    <property type="term" value="F:glycosyltransferase activity"/>
    <property type="evidence" value="ECO:0007669"/>
    <property type="project" value="UniProtKB-KW"/>
</dbReference>
<evidence type="ECO:0000259" key="3">
    <source>
        <dbReference type="Pfam" id="PF00535"/>
    </source>
</evidence>
<name>A0AA37F8Y7_9ARCH</name>
<dbReference type="InterPro" id="IPR001173">
    <property type="entry name" value="Glyco_trans_2-like"/>
</dbReference>
<reference evidence="4" key="2">
    <citation type="submission" date="2022-09" db="EMBL/GenBank/DDBJ databases">
        <authorList>
            <person name="Sun Q."/>
            <person name="Ohkuma M."/>
        </authorList>
    </citation>
    <scope>NUCLEOTIDE SEQUENCE</scope>
    <source>
        <strain evidence="4">JCM 13583</strain>
    </source>
</reference>
<dbReference type="InterPro" id="IPR029044">
    <property type="entry name" value="Nucleotide-diphossugar_trans"/>
</dbReference>
<gene>
    <name evidence="4" type="ORF">GCM10007108_04610</name>
</gene>
<evidence type="ECO:0000256" key="2">
    <source>
        <dbReference type="ARBA" id="ARBA00022679"/>
    </source>
</evidence>
<proteinExistence type="predicted"/>
<dbReference type="Proteomes" id="UP000632195">
    <property type="component" value="Unassembled WGS sequence"/>
</dbReference>
<dbReference type="SUPFAM" id="SSF53448">
    <property type="entry name" value="Nucleotide-diphospho-sugar transferases"/>
    <property type="match status" value="1"/>
</dbReference>
<keyword evidence="1" id="KW-0328">Glycosyltransferase</keyword>
<evidence type="ECO:0000256" key="1">
    <source>
        <dbReference type="ARBA" id="ARBA00022676"/>
    </source>
</evidence>
<organism evidence="4 5">
    <name type="scientific">Thermogymnomonas acidicola</name>
    <dbReference type="NCBI Taxonomy" id="399579"/>
    <lineage>
        <taxon>Archaea</taxon>
        <taxon>Methanobacteriati</taxon>
        <taxon>Thermoplasmatota</taxon>
        <taxon>Thermoplasmata</taxon>
        <taxon>Thermoplasmatales</taxon>
        <taxon>Thermogymnomonas</taxon>
    </lineage>
</organism>